<dbReference type="SUPFAM" id="SSF161098">
    <property type="entry name" value="MetI-like"/>
    <property type="match status" value="1"/>
</dbReference>
<keyword evidence="5 8" id="KW-0812">Transmembrane</keyword>
<dbReference type="Pfam" id="PF00528">
    <property type="entry name" value="BPD_transp_1"/>
    <property type="match status" value="1"/>
</dbReference>
<evidence type="ECO:0000259" key="9">
    <source>
        <dbReference type="PROSITE" id="PS50928"/>
    </source>
</evidence>
<gene>
    <name evidence="10" type="ORF">HH303_14130</name>
</gene>
<keyword evidence="6 8" id="KW-1133">Transmembrane helix</keyword>
<evidence type="ECO:0000256" key="2">
    <source>
        <dbReference type="ARBA" id="ARBA00007069"/>
    </source>
</evidence>
<evidence type="ECO:0000313" key="11">
    <source>
        <dbReference type="Proteomes" id="UP000539372"/>
    </source>
</evidence>
<dbReference type="PANTHER" id="PTHR42929:SF1">
    <property type="entry name" value="INNER MEMBRANE ABC TRANSPORTER PERMEASE PROTEIN YDCU-RELATED"/>
    <property type="match status" value="1"/>
</dbReference>
<dbReference type="GO" id="GO:0005886">
    <property type="term" value="C:plasma membrane"/>
    <property type="evidence" value="ECO:0007669"/>
    <property type="project" value="UniProtKB-SubCell"/>
</dbReference>
<evidence type="ECO:0000256" key="4">
    <source>
        <dbReference type="ARBA" id="ARBA00022475"/>
    </source>
</evidence>
<evidence type="ECO:0000256" key="8">
    <source>
        <dbReference type="RuleBase" id="RU363032"/>
    </source>
</evidence>
<dbReference type="EMBL" id="JABBNT010000004">
    <property type="protein sequence ID" value="NMM45630.1"/>
    <property type="molecule type" value="Genomic_DNA"/>
</dbReference>
<sequence>MIRPANIPRLLLTPAILTTVVTLGVCLVVLLVLSFGRQNYLDIELGLSAHNFELALTKPLILKLMGKSALIATGVTALSLILAYPIAYLIAFDIHKNKLLWLILFTLPCWISYLLRILSWKLILGYQGVVNSSLMGLGLVDQPIDALLYNSNSVVIALTHAWAPFAILPIYVSLEKIDRALMKASGDLGDPPYRTFLRVVLPLSLPGVSAAFVLIFIPTFGDYVTPHLLGGPTGFMVGNFIAMQFGASNNWPLGAAVALVSMLTATLLVCLFIAGSKRAVRAIG</sequence>
<evidence type="ECO:0000256" key="6">
    <source>
        <dbReference type="ARBA" id="ARBA00022989"/>
    </source>
</evidence>
<feature type="domain" description="ABC transmembrane type-1" evidence="9">
    <location>
        <begin position="65"/>
        <end position="272"/>
    </location>
</feature>
<keyword evidence="4" id="KW-1003">Cell membrane</keyword>
<feature type="transmembrane region" description="Helical" evidence="8">
    <location>
        <begin position="69"/>
        <end position="92"/>
    </location>
</feature>
<dbReference type="PROSITE" id="PS50928">
    <property type="entry name" value="ABC_TM1"/>
    <property type="match status" value="1"/>
</dbReference>
<dbReference type="InterPro" id="IPR035906">
    <property type="entry name" value="MetI-like_sf"/>
</dbReference>
<dbReference type="CDD" id="cd06261">
    <property type="entry name" value="TM_PBP2"/>
    <property type="match status" value="1"/>
</dbReference>
<reference evidence="10 11" key="1">
    <citation type="submission" date="2020-04" db="EMBL/GenBank/DDBJ databases">
        <title>Rhodospirillaceae bacterium KN72 isolated from deep sea.</title>
        <authorList>
            <person name="Zhang D.-C."/>
        </authorList>
    </citation>
    <scope>NUCLEOTIDE SEQUENCE [LARGE SCALE GENOMIC DNA]</scope>
    <source>
        <strain evidence="10 11">KN72</strain>
    </source>
</reference>
<evidence type="ECO:0000256" key="1">
    <source>
        <dbReference type="ARBA" id="ARBA00004651"/>
    </source>
</evidence>
<dbReference type="PANTHER" id="PTHR42929">
    <property type="entry name" value="INNER MEMBRANE ABC TRANSPORTER PERMEASE PROTEIN YDCU-RELATED-RELATED"/>
    <property type="match status" value="1"/>
</dbReference>
<keyword evidence="11" id="KW-1185">Reference proteome</keyword>
<dbReference type="Gene3D" id="1.10.3720.10">
    <property type="entry name" value="MetI-like"/>
    <property type="match status" value="1"/>
</dbReference>
<evidence type="ECO:0000256" key="5">
    <source>
        <dbReference type="ARBA" id="ARBA00022692"/>
    </source>
</evidence>
<dbReference type="RefSeq" id="WP_169626018.1">
    <property type="nucleotide sequence ID" value="NZ_JABBNT010000004.1"/>
</dbReference>
<comment type="caution">
    <text evidence="10">The sequence shown here is derived from an EMBL/GenBank/DDBJ whole genome shotgun (WGS) entry which is preliminary data.</text>
</comment>
<proteinExistence type="inferred from homology"/>
<feature type="transmembrane region" description="Helical" evidence="8">
    <location>
        <begin position="253"/>
        <end position="274"/>
    </location>
</feature>
<evidence type="ECO:0000256" key="7">
    <source>
        <dbReference type="ARBA" id="ARBA00023136"/>
    </source>
</evidence>
<accession>A0A7Y0E1R2</accession>
<feature type="transmembrane region" description="Helical" evidence="8">
    <location>
        <begin position="154"/>
        <end position="174"/>
    </location>
</feature>
<feature type="transmembrane region" description="Helical" evidence="8">
    <location>
        <begin position="12"/>
        <end position="35"/>
    </location>
</feature>
<dbReference type="Proteomes" id="UP000539372">
    <property type="component" value="Unassembled WGS sequence"/>
</dbReference>
<dbReference type="InterPro" id="IPR000515">
    <property type="entry name" value="MetI-like"/>
</dbReference>
<feature type="transmembrane region" description="Helical" evidence="8">
    <location>
        <begin position="195"/>
        <end position="217"/>
    </location>
</feature>
<protein>
    <submittedName>
        <fullName evidence="10">ABC transporter permease</fullName>
    </submittedName>
</protein>
<dbReference type="AlphaFoldDB" id="A0A7Y0E1R2"/>
<evidence type="ECO:0000256" key="3">
    <source>
        <dbReference type="ARBA" id="ARBA00022448"/>
    </source>
</evidence>
<evidence type="ECO:0000313" key="10">
    <source>
        <dbReference type="EMBL" id="NMM45630.1"/>
    </source>
</evidence>
<name>A0A7Y0E1R2_9PROT</name>
<organism evidence="10 11">
    <name type="scientific">Pacificispira spongiicola</name>
    <dbReference type="NCBI Taxonomy" id="2729598"/>
    <lineage>
        <taxon>Bacteria</taxon>
        <taxon>Pseudomonadati</taxon>
        <taxon>Pseudomonadota</taxon>
        <taxon>Alphaproteobacteria</taxon>
        <taxon>Rhodospirillales</taxon>
        <taxon>Rhodospirillaceae</taxon>
        <taxon>Pacificispira</taxon>
    </lineage>
</organism>
<feature type="transmembrane region" description="Helical" evidence="8">
    <location>
        <begin position="99"/>
        <end position="118"/>
    </location>
</feature>
<comment type="subcellular location">
    <subcellularLocation>
        <location evidence="1 8">Cell membrane</location>
        <topology evidence="1 8">Multi-pass membrane protein</topology>
    </subcellularLocation>
</comment>
<dbReference type="GO" id="GO:0055085">
    <property type="term" value="P:transmembrane transport"/>
    <property type="evidence" value="ECO:0007669"/>
    <property type="project" value="InterPro"/>
</dbReference>
<keyword evidence="3 8" id="KW-0813">Transport</keyword>
<comment type="similarity">
    <text evidence="2">Belongs to the binding-protein-dependent transport system permease family. CysTW subfamily.</text>
</comment>
<keyword evidence="7 8" id="KW-0472">Membrane</keyword>